<feature type="transmembrane region" description="Helical" evidence="7">
    <location>
        <begin position="145"/>
        <end position="165"/>
    </location>
</feature>
<evidence type="ECO:0000256" key="2">
    <source>
        <dbReference type="ARBA" id="ARBA00008284"/>
    </source>
</evidence>
<comment type="similarity">
    <text evidence="2">Belongs to the TM2 family.</text>
</comment>
<feature type="domain" description="TM2" evidence="8">
    <location>
        <begin position="114"/>
        <end position="164"/>
    </location>
</feature>
<accession>A0ABY7EIE3</accession>
<evidence type="ECO:0000256" key="6">
    <source>
        <dbReference type="SAM" id="MobiDB-lite"/>
    </source>
</evidence>
<feature type="compositionally biased region" description="Polar residues" evidence="6">
    <location>
        <begin position="23"/>
        <end position="33"/>
    </location>
</feature>
<protein>
    <submittedName>
        <fullName evidence="9">TM2D1-like protein</fullName>
    </submittedName>
</protein>
<evidence type="ECO:0000256" key="3">
    <source>
        <dbReference type="ARBA" id="ARBA00022692"/>
    </source>
</evidence>
<dbReference type="Proteomes" id="UP001164746">
    <property type="component" value="Chromosome 6"/>
</dbReference>
<reference evidence="9" key="1">
    <citation type="submission" date="2022-11" db="EMBL/GenBank/DDBJ databases">
        <title>Centuries of genome instability and evolution in soft-shell clam transmissible cancer (bioRxiv).</title>
        <authorList>
            <person name="Hart S.F.M."/>
            <person name="Yonemitsu M.A."/>
            <person name="Giersch R.M."/>
            <person name="Beal B.F."/>
            <person name="Arriagada G."/>
            <person name="Davis B.W."/>
            <person name="Ostrander E.A."/>
            <person name="Goff S.P."/>
            <person name="Metzger M.J."/>
        </authorList>
    </citation>
    <scope>NUCLEOTIDE SEQUENCE</scope>
    <source>
        <strain evidence="9">MELC-2E11</strain>
        <tissue evidence="9">Siphon/mantle</tissue>
    </source>
</reference>
<comment type="subcellular location">
    <subcellularLocation>
        <location evidence="1">Membrane</location>
        <topology evidence="1">Multi-pass membrane protein</topology>
    </subcellularLocation>
</comment>
<dbReference type="EMBL" id="CP111017">
    <property type="protein sequence ID" value="WAR08905.1"/>
    <property type="molecule type" value="Genomic_DNA"/>
</dbReference>
<evidence type="ECO:0000313" key="10">
    <source>
        <dbReference type="Proteomes" id="UP001164746"/>
    </source>
</evidence>
<dbReference type="InterPro" id="IPR050932">
    <property type="entry name" value="TM2D1-3-like"/>
</dbReference>
<keyword evidence="10" id="KW-1185">Reference proteome</keyword>
<feature type="transmembrane region" description="Helical" evidence="7">
    <location>
        <begin position="120"/>
        <end position="139"/>
    </location>
</feature>
<keyword evidence="4 7" id="KW-1133">Transmembrane helix</keyword>
<dbReference type="PANTHER" id="PTHR21016">
    <property type="entry name" value="BETA-AMYLOID BINDING PROTEIN-RELATED"/>
    <property type="match status" value="1"/>
</dbReference>
<feature type="region of interest" description="Disordered" evidence="6">
    <location>
        <begin position="1"/>
        <end position="43"/>
    </location>
</feature>
<proteinExistence type="inferred from homology"/>
<sequence length="377" mass="42253">MSKEQEAFAQRTAPEYHGASNPEYGTQNNQNGTRVMPGPVTQGPTGPQETGYAYYAAPPRPIRGKKSVIEAYLLWLILGLLGEARLCGSVHFHVRVRRGWLVHRPIQAALPRVQDKSVGAAYALGMSPLGILGAHHFYLNRPEFGIFYFFTFGNFGVGWIVDWFRMPVVVKRTNKHLLLGNNGTRYLDDAYLLWFPFGLLGAHHFYLRRPLWGLLYFFTFGLMGIGWMVDGCRMHCLVKQANKLNDENRRLAVGHGRTGYQGVIISTPGMAPSTEGYGAPVNFGQVVAPPMYQPGQLYPRQQGAYPHQQGTYPHQQGAYPQQQEPTLIHGAATTLPESSTNYQSVRDSVLCIPWPRSPRRCTTTIATYKTSVVRQIK</sequence>
<name>A0ABY7EIE3_MYAAR</name>
<evidence type="ECO:0000313" key="9">
    <source>
        <dbReference type="EMBL" id="WAR08905.1"/>
    </source>
</evidence>
<evidence type="ECO:0000256" key="4">
    <source>
        <dbReference type="ARBA" id="ARBA00022989"/>
    </source>
</evidence>
<evidence type="ECO:0000256" key="1">
    <source>
        <dbReference type="ARBA" id="ARBA00004141"/>
    </source>
</evidence>
<feature type="transmembrane region" description="Helical" evidence="7">
    <location>
        <begin position="72"/>
        <end position="94"/>
    </location>
</feature>
<feature type="transmembrane region" description="Helical" evidence="7">
    <location>
        <begin position="186"/>
        <end position="205"/>
    </location>
</feature>
<feature type="domain" description="TM2" evidence="8">
    <location>
        <begin position="190"/>
        <end position="231"/>
    </location>
</feature>
<evidence type="ECO:0000256" key="7">
    <source>
        <dbReference type="SAM" id="Phobius"/>
    </source>
</evidence>
<evidence type="ECO:0000259" key="8">
    <source>
        <dbReference type="Pfam" id="PF05154"/>
    </source>
</evidence>
<dbReference type="PANTHER" id="PTHR21016:SF25">
    <property type="entry name" value="TM2 DOMAIN-CONTAINING PROTEIN DDB_G0277895-RELATED"/>
    <property type="match status" value="1"/>
</dbReference>
<organism evidence="9 10">
    <name type="scientific">Mya arenaria</name>
    <name type="common">Soft-shell clam</name>
    <dbReference type="NCBI Taxonomy" id="6604"/>
    <lineage>
        <taxon>Eukaryota</taxon>
        <taxon>Metazoa</taxon>
        <taxon>Spiralia</taxon>
        <taxon>Lophotrochozoa</taxon>
        <taxon>Mollusca</taxon>
        <taxon>Bivalvia</taxon>
        <taxon>Autobranchia</taxon>
        <taxon>Heteroconchia</taxon>
        <taxon>Euheterodonta</taxon>
        <taxon>Imparidentia</taxon>
        <taxon>Neoheterodontei</taxon>
        <taxon>Myida</taxon>
        <taxon>Myoidea</taxon>
        <taxon>Myidae</taxon>
        <taxon>Mya</taxon>
    </lineage>
</organism>
<keyword evidence="5 7" id="KW-0472">Membrane</keyword>
<feature type="transmembrane region" description="Helical" evidence="7">
    <location>
        <begin position="211"/>
        <end position="229"/>
    </location>
</feature>
<keyword evidence="3 7" id="KW-0812">Transmembrane</keyword>
<dbReference type="Pfam" id="PF05154">
    <property type="entry name" value="TM2"/>
    <property type="match status" value="2"/>
</dbReference>
<gene>
    <name evidence="9" type="ORF">MAR_018863</name>
</gene>
<dbReference type="InterPro" id="IPR007829">
    <property type="entry name" value="TM2"/>
</dbReference>
<evidence type="ECO:0000256" key="5">
    <source>
        <dbReference type="ARBA" id="ARBA00023136"/>
    </source>
</evidence>